<keyword evidence="6 15" id="KW-0436">Ligase</keyword>
<evidence type="ECO:0000256" key="8">
    <source>
        <dbReference type="ARBA" id="ARBA00022741"/>
    </source>
</evidence>
<gene>
    <name evidence="15" type="primary">ileS</name>
    <name evidence="19" type="ORF">UW53_C0003G0021</name>
</gene>
<dbReference type="GO" id="GO:0000049">
    <property type="term" value="F:tRNA binding"/>
    <property type="evidence" value="ECO:0007669"/>
    <property type="project" value="InterPro"/>
</dbReference>
<keyword evidence="8 15" id="KW-0547">Nucleotide-binding</keyword>
<dbReference type="PATRIC" id="fig|1618645.3.peg.222"/>
<dbReference type="Gene3D" id="3.90.740.10">
    <property type="entry name" value="Valyl/Leucyl/Isoleucyl-tRNA synthetase, editing domain"/>
    <property type="match status" value="1"/>
</dbReference>
<evidence type="ECO:0000256" key="6">
    <source>
        <dbReference type="ARBA" id="ARBA00022598"/>
    </source>
</evidence>
<dbReference type="SMART" id="SM00855">
    <property type="entry name" value="PGAM"/>
    <property type="match status" value="1"/>
</dbReference>
<feature type="short sequence motif" description="'HIGH' region" evidence="15">
    <location>
        <begin position="56"/>
        <end position="66"/>
    </location>
</feature>
<dbReference type="InterPro" id="IPR023586">
    <property type="entry name" value="Ile-tRNA-ligase_type2"/>
</dbReference>
<keyword evidence="10 15" id="KW-0067">ATP-binding</keyword>
<dbReference type="InterPro" id="IPR013155">
    <property type="entry name" value="M/V/L/I-tRNA-synth_anticd-bd"/>
</dbReference>
<dbReference type="InterPro" id="IPR013078">
    <property type="entry name" value="His_Pase_superF_clade-1"/>
</dbReference>
<comment type="subcellular location">
    <subcellularLocation>
        <location evidence="2 15">Cytoplasm</location>
    </subcellularLocation>
</comment>
<dbReference type="AlphaFoldDB" id="A0A0G1ILX4"/>
<dbReference type="InterPro" id="IPR009008">
    <property type="entry name" value="Val/Leu/Ile-tRNA-synth_edit"/>
</dbReference>
<dbReference type="GO" id="GO:0008270">
    <property type="term" value="F:zinc ion binding"/>
    <property type="evidence" value="ECO:0007669"/>
    <property type="project" value="UniProtKB-UniRule"/>
</dbReference>
<feature type="coiled-coil region" evidence="16">
    <location>
        <begin position="1015"/>
        <end position="1042"/>
    </location>
</feature>
<feature type="binding site" evidence="15">
    <location>
        <position position="828"/>
    </location>
    <ligand>
        <name>ATP</name>
        <dbReference type="ChEBI" id="CHEBI:30616"/>
    </ligand>
</feature>
<dbReference type="GO" id="GO:0005737">
    <property type="term" value="C:cytoplasm"/>
    <property type="evidence" value="ECO:0007669"/>
    <property type="project" value="UniProtKB-SubCell"/>
</dbReference>
<keyword evidence="16" id="KW-0175">Coiled coil</keyword>
<reference evidence="19 20" key="1">
    <citation type="journal article" date="2015" name="Nature">
        <title>rRNA introns, odd ribosomes, and small enigmatic genomes across a large radiation of phyla.</title>
        <authorList>
            <person name="Brown C.T."/>
            <person name="Hug L.A."/>
            <person name="Thomas B.C."/>
            <person name="Sharon I."/>
            <person name="Castelle C.J."/>
            <person name="Singh A."/>
            <person name="Wilkins M.J."/>
            <person name="Williams K.H."/>
            <person name="Banfield J.F."/>
        </authorList>
    </citation>
    <scope>NUCLEOTIDE SEQUENCE [LARGE SCALE GENOMIC DNA]</scope>
</reference>
<dbReference type="CDD" id="cd07067">
    <property type="entry name" value="HP_PGM_like"/>
    <property type="match status" value="1"/>
</dbReference>
<dbReference type="SUPFAM" id="SSF53254">
    <property type="entry name" value="Phosphoglycerate mutase-like"/>
    <property type="match status" value="1"/>
</dbReference>
<dbReference type="CDD" id="cd07961">
    <property type="entry name" value="Anticodon_Ia_Ile_ABEc"/>
    <property type="match status" value="1"/>
</dbReference>
<evidence type="ECO:0000256" key="12">
    <source>
        <dbReference type="ARBA" id="ARBA00023146"/>
    </source>
</evidence>
<evidence type="ECO:0000256" key="9">
    <source>
        <dbReference type="ARBA" id="ARBA00022833"/>
    </source>
</evidence>
<organism evidence="19 20">
    <name type="scientific">Candidatus Giovannonibacteria bacterium GW2011_GWA1_44_25</name>
    <dbReference type="NCBI Taxonomy" id="1618645"/>
    <lineage>
        <taxon>Bacteria</taxon>
        <taxon>Candidatus Giovannoniibacteriota</taxon>
    </lineage>
</organism>
<sequence length="1177" mass="135032">MSGFFCYYFHMFDEKEILEFWKKNKAFEKSVNQRKPYFAKASRGKQNHFVFFEGPPTANGVPGVHHVESRAFKDVVLRYKTMRGYYAPRRAGWDTHGLPVEVEVEKTLGLKNKKDIEKYGVAAFNKKCRESVWKYKELWEKLTARMGFWIDMAHPYITYENSYIESLWWVIKEFAKKKYLYEDYKVVPWCARCGTALSSHELAQGYEKVKEESVYVKFSAKGGSASGGKIPEKTYFLVWTTTPWTLPGNVALAVNQKIGYVVLEVGGEKLILAESRASVVGGDCKILKKIKGSELVDLKYEPLYSHNAPYKVVAGDFVSTEEGTGIVHIAPAFGDDDFQLSKKYDLPVLATTSERGLMQTPGNPWDGEWFSAKGGPASGGKNANQQIIDDLKSRGFLFKTESYEHDYPFCWRCKTPLMYLARKAWWVDVNAVRPELLENNQKINWYPEHIKNGRMGEWLKEKKNWAFSRERFWGTPLPVWKCEKCKKWEAIGSVEELKKRSTASGNRYIFMRHGEAETNVKNITNSNLAKNHYHLTANGRKQVEKSARLLKKKISAIGGPVSGGKPDLIFASPFLRTKETAEIIGEVSGVSLLNIKLDPRLSEINTGIFSEGDPARYHAFYKNPIEKFTKAPPEGETLTQLKNRIFSAISEMELRYQNKTILIISHEYPIWMLWTAAEGKNNEESMEEKLRRGKDFLVTAEFEELIFSQIPRDENLVLDLHKPFIDEIRLRCGCGGEMRRVSEVVDVWFDSGAMPFASAHWSFLGSPTSERKSDFHYPADYITEAVDQTRGWFYNLLAVGTLLGKSAPYRNVISLGHVLDKNGKKMSKSLGNVVDPMMLIEKYGADATRWYFFTINQPWDSKLFKEEDIKDASRRFFMILWNVLQFWKMYKVRSGKLEIGSEKLLINKWVLAKFSEVTNSVTKKLDAYDIVGAARELENFVVDDISHWYIRRIRGVMKENSKEAKETGTVLAYLLGEVSKLLAPFAPFTAEKIYQSVRSSASNKSVHLEDWPKQNAKSKNKNVKLLENMDETRNLVAAALEERHKQNLKIRQPLNSMRASDKFQWKNLGADYLALAKEEINVKNVVFSQNLADKLVEFDLTITPELREEGILRDLIREIQAARKEAGLTPKQKMPAKIEASPAEILDVLEKYSARIKKETNISDIQKLSGDRFRIYF</sequence>
<dbReference type="PRINTS" id="PR00984">
    <property type="entry name" value="TRNASYNTHILE"/>
</dbReference>
<comment type="catalytic activity">
    <reaction evidence="14 15">
        <text>tRNA(Ile) + L-isoleucine + ATP = L-isoleucyl-tRNA(Ile) + AMP + diphosphate</text>
        <dbReference type="Rhea" id="RHEA:11060"/>
        <dbReference type="Rhea" id="RHEA-COMP:9666"/>
        <dbReference type="Rhea" id="RHEA-COMP:9695"/>
        <dbReference type="ChEBI" id="CHEBI:30616"/>
        <dbReference type="ChEBI" id="CHEBI:33019"/>
        <dbReference type="ChEBI" id="CHEBI:58045"/>
        <dbReference type="ChEBI" id="CHEBI:78442"/>
        <dbReference type="ChEBI" id="CHEBI:78528"/>
        <dbReference type="ChEBI" id="CHEBI:456215"/>
        <dbReference type="EC" id="6.1.1.5"/>
    </reaction>
</comment>
<evidence type="ECO:0000256" key="16">
    <source>
        <dbReference type="SAM" id="Coils"/>
    </source>
</evidence>
<feature type="domain" description="Aminoacyl-tRNA synthetase class Ia" evidence="17">
    <location>
        <begin position="17"/>
        <end position="506"/>
    </location>
</feature>
<evidence type="ECO:0000256" key="13">
    <source>
        <dbReference type="ARBA" id="ARBA00025217"/>
    </source>
</evidence>
<dbReference type="FunFam" id="3.40.50.620:FF:000063">
    <property type="entry name" value="Isoleucine--tRNA ligase"/>
    <property type="match status" value="1"/>
</dbReference>
<dbReference type="Pfam" id="PF00300">
    <property type="entry name" value="His_Phos_1"/>
    <property type="match status" value="1"/>
</dbReference>
<dbReference type="HAMAP" id="MF_02003">
    <property type="entry name" value="Ile_tRNA_synth_type2"/>
    <property type="match status" value="1"/>
</dbReference>
<keyword evidence="9 15" id="KW-0862">Zinc</keyword>
<keyword evidence="11 15" id="KW-0648">Protein biosynthesis</keyword>
<dbReference type="Gene3D" id="1.10.730.10">
    <property type="entry name" value="Isoleucyl-tRNA Synthetase, Domain 1"/>
    <property type="match status" value="1"/>
</dbReference>
<comment type="caution">
    <text evidence="19">The sequence shown here is derived from an EMBL/GenBank/DDBJ whole genome shotgun (WGS) entry which is preliminary data.</text>
</comment>
<dbReference type="Pfam" id="PF08264">
    <property type="entry name" value="Anticodon_1"/>
    <property type="match status" value="1"/>
</dbReference>
<accession>A0A0G1ILX4</accession>
<dbReference type="InterPro" id="IPR002301">
    <property type="entry name" value="Ile-tRNA-ligase"/>
</dbReference>
<evidence type="ECO:0000259" key="18">
    <source>
        <dbReference type="Pfam" id="PF08264"/>
    </source>
</evidence>
<dbReference type="Pfam" id="PF19302">
    <property type="entry name" value="DUF5915"/>
    <property type="match status" value="1"/>
</dbReference>
<evidence type="ECO:0000313" key="20">
    <source>
        <dbReference type="Proteomes" id="UP000034087"/>
    </source>
</evidence>
<comment type="similarity">
    <text evidence="3 15">Belongs to the class-I aminoacyl-tRNA synthetase family. IleS type 2 subfamily.</text>
</comment>
<name>A0A0G1ILX4_9BACT</name>
<dbReference type="SUPFAM" id="SSF52374">
    <property type="entry name" value="Nucleotidylyl transferase"/>
    <property type="match status" value="1"/>
</dbReference>
<dbReference type="InterPro" id="IPR033709">
    <property type="entry name" value="Anticodon_Ile_ABEc"/>
</dbReference>
<dbReference type="SUPFAM" id="SSF47323">
    <property type="entry name" value="Anticodon-binding domain of a subclass of class I aminoacyl-tRNA synthetases"/>
    <property type="match status" value="2"/>
</dbReference>
<evidence type="ECO:0000313" key="19">
    <source>
        <dbReference type="EMBL" id="KKT60110.1"/>
    </source>
</evidence>
<dbReference type="Gene3D" id="3.40.50.620">
    <property type="entry name" value="HUPs"/>
    <property type="match status" value="2"/>
</dbReference>
<evidence type="ECO:0000256" key="1">
    <source>
        <dbReference type="ARBA" id="ARBA00001947"/>
    </source>
</evidence>
<feature type="domain" description="Aminoacyl-tRNA synthetase class Ia" evidence="17">
    <location>
        <begin position="719"/>
        <end position="853"/>
    </location>
</feature>
<dbReference type="InterPro" id="IPR014729">
    <property type="entry name" value="Rossmann-like_a/b/a_fold"/>
</dbReference>
<evidence type="ECO:0000256" key="7">
    <source>
        <dbReference type="ARBA" id="ARBA00022723"/>
    </source>
</evidence>
<dbReference type="PANTHER" id="PTHR42780:SF1">
    <property type="entry name" value="ISOLEUCINE--TRNA LIGASE, CYTOPLASMIC"/>
    <property type="match status" value="1"/>
</dbReference>
<keyword evidence="5 15" id="KW-0963">Cytoplasm</keyword>
<dbReference type="GO" id="GO:0005524">
    <property type="term" value="F:ATP binding"/>
    <property type="evidence" value="ECO:0007669"/>
    <property type="project" value="UniProtKB-UniRule"/>
</dbReference>
<dbReference type="Pfam" id="PF00133">
    <property type="entry name" value="tRNA-synt_1"/>
    <property type="match status" value="2"/>
</dbReference>
<dbReference type="PANTHER" id="PTHR42780">
    <property type="entry name" value="SOLEUCYL-TRNA SYNTHETASE"/>
    <property type="match status" value="1"/>
</dbReference>
<evidence type="ECO:0000256" key="10">
    <source>
        <dbReference type="ARBA" id="ARBA00022840"/>
    </source>
</evidence>
<dbReference type="Gene3D" id="3.40.50.1240">
    <property type="entry name" value="Phosphoglycerate mutase-like"/>
    <property type="match status" value="1"/>
</dbReference>
<dbReference type="EMBL" id="LCIR01000003">
    <property type="protein sequence ID" value="KKT60110.1"/>
    <property type="molecule type" value="Genomic_DNA"/>
</dbReference>
<dbReference type="EC" id="6.1.1.5" evidence="15"/>
<dbReference type="InterPro" id="IPR029033">
    <property type="entry name" value="His_PPase_superfam"/>
</dbReference>
<comment type="cofactor">
    <cofactor evidence="1 15">
        <name>Zn(2+)</name>
        <dbReference type="ChEBI" id="CHEBI:29105"/>
    </cofactor>
</comment>
<comment type="domain">
    <text evidence="15">IleRS has two distinct active sites: one for aminoacylation and one for editing. The misactivated valine is translocated from the active site to the editing site, which sterically excludes the correctly activated isoleucine. The single editing site contains two valyl binding pockets, one specific for each substrate (Val-AMP or Val-tRNA(Ile)).</text>
</comment>
<dbReference type="GO" id="GO:0002161">
    <property type="term" value="F:aminoacyl-tRNA deacylase activity"/>
    <property type="evidence" value="ECO:0007669"/>
    <property type="project" value="InterPro"/>
</dbReference>
<proteinExistence type="inferred from homology"/>
<evidence type="ECO:0000256" key="15">
    <source>
        <dbReference type="HAMAP-Rule" id="MF_02003"/>
    </source>
</evidence>
<evidence type="ECO:0000256" key="14">
    <source>
        <dbReference type="ARBA" id="ARBA00048359"/>
    </source>
</evidence>
<evidence type="ECO:0000256" key="5">
    <source>
        <dbReference type="ARBA" id="ARBA00022490"/>
    </source>
</evidence>
<dbReference type="Proteomes" id="UP000034087">
    <property type="component" value="Unassembled WGS sequence"/>
</dbReference>
<dbReference type="InterPro" id="IPR002300">
    <property type="entry name" value="aa-tRNA-synth_Ia"/>
</dbReference>
<dbReference type="InterPro" id="IPR009080">
    <property type="entry name" value="tRNAsynth_Ia_anticodon-bd"/>
</dbReference>
<evidence type="ECO:0000256" key="4">
    <source>
        <dbReference type="ARBA" id="ARBA00011245"/>
    </source>
</evidence>
<protein>
    <recommendedName>
        <fullName evidence="15">Isoleucine--tRNA ligase</fullName>
        <ecNumber evidence="15">6.1.1.5</ecNumber>
    </recommendedName>
    <alternativeName>
        <fullName evidence="15">Isoleucyl-tRNA synthetase</fullName>
        <shortName evidence="15">IleRS</shortName>
    </alternativeName>
</protein>
<evidence type="ECO:0000259" key="17">
    <source>
        <dbReference type="Pfam" id="PF00133"/>
    </source>
</evidence>
<comment type="subunit">
    <text evidence="4 15">Monomer.</text>
</comment>
<feature type="domain" description="Methionyl/Valyl/Leucyl/Isoleucyl-tRNA synthetase anticodon-binding" evidence="18">
    <location>
        <begin position="907"/>
        <end position="1055"/>
    </location>
</feature>
<dbReference type="SUPFAM" id="SSF50677">
    <property type="entry name" value="ValRS/IleRS/LeuRS editing domain"/>
    <property type="match status" value="1"/>
</dbReference>
<feature type="short sequence motif" description="'KMSKS' region" evidence="15">
    <location>
        <begin position="825"/>
        <end position="829"/>
    </location>
</feature>
<keyword evidence="12 15" id="KW-0030">Aminoacyl-tRNA synthetase</keyword>
<comment type="function">
    <text evidence="13 15">Catalyzes the attachment of isoleucine to tRNA(Ile). As IleRS can inadvertently accommodate and process structurally similar amino acids such as valine, to avoid such errors it has two additional distinct tRNA(Ile)-dependent editing activities. One activity is designated as 'pretransfer' editing and involves the hydrolysis of activated Val-AMP. The other activity is designated 'posttransfer' editing and involves deacylation of mischarged Val-tRNA(Ile).</text>
</comment>
<dbReference type="GO" id="GO:0006428">
    <property type="term" value="P:isoleucyl-tRNA aminoacylation"/>
    <property type="evidence" value="ECO:0007669"/>
    <property type="project" value="UniProtKB-UniRule"/>
</dbReference>
<evidence type="ECO:0000256" key="3">
    <source>
        <dbReference type="ARBA" id="ARBA00007078"/>
    </source>
</evidence>
<evidence type="ECO:0000256" key="11">
    <source>
        <dbReference type="ARBA" id="ARBA00022917"/>
    </source>
</evidence>
<keyword evidence="7 15" id="KW-0479">Metal-binding</keyword>
<dbReference type="GO" id="GO:0004822">
    <property type="term" value="F:isoleucine-tRNA ligase activity"/>
    <property type="evidence" value="ECO:0007669"/>
    <property type="project" value="UniProtKB-UniRule"/>
</dbReference>
<evidence type="ECO:0000256" key="2">
    <source>
        <dbReference type="ARBA" id="ARBA00004496"/>
    </source>
</evidence>